<keyword evidence="2" id="KW-1185">Reference proteome</keyword>
<sequence>MRVLFVAVFWFIFYLTQLVIAAVVIAQCLFTLLTSKPNDYLLKFGESLSKYVQEILRYVTFNTDVRPFPFSDFPKSDIVITAESGESQ</sequence>
<reference evidence="1" key="1">
    <citation type="journal article" date="2014" name="Int. J. Syst. Evol. Microbiol.">
        <title>Complete genome sequence of Corynebacterium casei LMG S-19264T (=DSM 44701T), isolated from a smear-ripened cheese.</title>
        <authorList>
            <consortium name="US DOE Joint Genome Institute (JGI-PGF)"/>
            <person name="Walter F."/>
            <person name="Albersmeier A."/>
            <person name="Kalinowski J."/>
            <person name="Ruckert C."/>
        </authorList>
    </citation>
    <scope>NUCLEOTIDE SEQUENCE</scope>
    <source>
        <strain evidence="1">KCTC 12711</strain>
    </source>
</reference>
<dbReference type="EMBL" id="BMXA01000002">
    <property type="protein sequence ID" value="GHA06343.1"/>
    <property type="molecule type" value="Genomic_DNA"/>
</dbReference>
<dbReference type="Proteomes" id="UP000614811">
    <property type="component" value="Unassembled WGS sequence"/>
</dbReference>
<gene>
    <name evidence="1" type="ORF">GCM10008090_15030</name>
</gene>
<reference evidence="1" key="2">
    <citation type="submission" date="2020-09" db="EMBL/GenBank/DDBJ databases">
        <authorList>
            <person name="Sun Q."/>
            <person name="Kim S."/>
        </authorList>
    </citation>
    <scope>NUCLEOTIDE SEQUENCE</scope>
    <source>
        <strain evidence="1">KCTC 12711</strain>
    </source>
</reference>
<dbReference type="AlphaFoldDB" id="A0A918RQ55"/>
<name>A0A918RQ55_9GAMM</name>
<evidence type="ECO:0008006" key="3">
    <source>
        <dbReference type="Google" id="ProtNLM"/>
    </source>
</evidence>
<protein>
    <recommendedName>
        <fullName evidence="3">DUF4389 domain-containing protein</fullName>
    </recommendedName>
</protein>
<evidence type="ECO:0000313" key="2">
    <source>
        <dbReference type="Proteomes" id="UP000614811"/>
    </source>
</evidence>
<proteinExistence type="predicted"/>
<dbReference type="InterPro" id="IPR025498">
    <property type="entry name" value="DUF4389"/>
</dbReference>
<dbReference type="Pfam" id="PF14333">
    <property type="entry name" value="DUF4389"/>
    <property type="match status" value="1"/>
</dbReference>
<organism evidence="1 2">
    <name type="scientific">Arenicella chitinivorans</name>
    <dbReference type="NCBI Taxonomy" id="1329800"/>
    <lineage>
        <taxon>Bacteria</taxon>
        <taxon>Pseudomonadati</taxon>
        <taxon>Pseudomonadota</taxon>
        <taxon>Gammaproteobacteria</taxon>
        <taxon>Arenicellales</taxon>
        <taxon>Arenicellaceae</taxon>
        <taxon>Arenicella</taxon>
    </lineage>
</organism>
<accession>A0A918RQ55</accession>
<evidence type="ECO:0000313" key="1">
    <source>
        <dbReference type="EMBL" id="GHA06343.1"/>
    </source>
</evidence>
<comment type="caution">
    <text evidence="1">The sequence shown here is derived from an EMBL/GenBank/DDBJ whole genome shotgun (WGS) entry which is preliminary data.</text>
</comment>